<gene>
    <name evidence="1" type="ORF">AVEN_183403_1</name>
</gene>
<dbReference type="AlphaFoldDB" id="A0A4Y2B1I7"/>
<evidence type="ECO:0000313" key="1">
    <source>
        <dbReference type="EMBL" id="GBL85146.1"/>
    </source>
</evidence>
<evidence type="ECO:0000313" key="2">
    <source>
        <dbReference type="Proteomes" id="UP000499080"/>
    </source>
</evidence>
<accession>A0A4Y2B1I7</accession>
<dbReference type="EMBL" id="BGPR01081936">
    <property type="protein sequence ID" value="GBL85146.1"/>
    <property type="molecule type" value="Genomic_DNA"/>
</dbReference>
<sequence length="86" mass="10085">VQERSVEFKFVHQVRLFFFTTSGQCLVAEDKVSRLVSTSWNTRDFVANMVTRGIKRISSIGNPSARSLTSWQAFRVFEMFTYYEDF</sequence>
<proteinExistence type="predicted"/>
<feature type="non-terminal residue" evidence="1">
    <location>
        <position position="1"/>
    </location>
</feature>
<organism evidence="1 2">
    <name type="scientific">Araneus ventricosus</name>
    <name type="common">Orbweaver spider</name>
    <name type="synonym">Epeira ventricosa</name>
    <dbReference type="NCBI Taxonomy" id="182803"/>
    <lineage>
        <taxon>Eukaryota</taxon>
        <taxon>Metazoa</taxon>
        <taxon>Ecdysozoa</taxon>
        <taxon>Arthropoda</taxon>
        <taxon>Chelicerata</taxon>
        <taxon>Arachnida</taxon>
        <taxon>Araneae</taxon>
        <taxon>Araneomorphae</taxon>
        <taxon>Entelegynae</taxon>
        <taxon>Araneoidea</taxon>
        <taxon>Araneidae</taxon>
        <taxon>Araneus</taxon>
    </lineage>
</organism>
<reference evidence="1 2" key="1">
    <citation type="journal article" date="2019" name="Sci. Rep.">
        <title>Orb-weaving spider Araneus ventricosus genome elucidates the spidroin gene catalogue.</title>
        <authorList>
            <person name="Kono N."/>
            <person name="Nakamura H."/>
            <person name="Ohtoshi R."/>
            <person name="Moran D.A.P."/>
            <person name="Shinohara A."/>
            <person name="Yoshida Y."/>
            <person name="Fujiwara M."/>
            <person name="Mori M."/>
            <person name="Tomita M."/>
            <person name="Arakawa K."/>
        </authorList>
    </citation>
    <scope>NUCLEOTIDE SEQUENCE [LARGE SCALE GENOMIC DNA]</scope>
</reference>
<name>A0A4Y2B1I7_ARAVE</name>
<comment type="caution">
    <text evidence="1">The sequence shown here is derived from an EMBL/GenBank/DDBJ whole genome shotgun (WGS) entry which is preliminary data.</text>
</comment>
<dbReference type="Proteomes" id="UP000499080">
    <property type="component" value="Unassembled WGS sequence"/>
</dbReference>
<protein>
    <submittedName>
        <fullName evidence="1">Uncharacterized protein</fullName>
    </submittedName>
</protein>
<keyword evidence="2" id="KW-1185">Reference proteome</keyword>